<keyword evidence="1" id="KW-0479">Metal-binding</keyword>
<dbReference type="OrthoDB" id="3817191at2759"/>
<dbReference type="PANTHER" id="PTHR24379:SF121">
    <property type="entry name" value="C2H2-TYPE DOMAIN-CONTAINING PROTEIN"/>
    <property type="match status" value="1"/>
</dbReference>
<dbReference type="InterPro" id="IPR036236">
    <property type="entry name" value="Znf_C2H2_sf"/>
</dbReference>
<dbReference type="Proteomes" id="UP001138500">
    <property type="component" value="Unassembled WGS sequence"/>
</dbReference>
<evidence type="ECO:0000256" key="1">
    <source>
        <dbReference type="ARBA" id="ARBA00022723"/>
    </source>
</evidence>
<accession>A0A9W7W3A4</accession>
<dbReference type="EMBL" id="RIBY02001412">
    <property type="protein sequence ID" value="KAH9829130.1"/>
    <property type="molecule type" value="Genomic_DNA"/>
</dbReference>
<dbReference type="GO" id="GO:0008270">
    <property type="term" value="F:zinc ion binding"/>
    <property type="evidence" value="ECO:0007669"/>
    <property type="project" value="UniProtKB-KW"/>
</dbReference>
<reference evidence="7 8" key="2">
    <citation type="journal article" date="2021" name="Curr. Genet.">
        <title>Genetic response to nitrogen starvation in the aggressive Eucalyptus foliar pathogen Teratosphaeria destructans.</title>
        <authorList>
            <person name="Havenga M."/>
            <person name="Wingfield B.D."/>
            <person name="Wingfield M.J."/>
            <person name="Dreyer L.L."/>
            <person name="Roets F."/>
            <person name="Aylward J."/>
        </authorList>
    </citation>
    <scope>NUCLEOTIDE SEQUENCE [LARGE SCALE GENOMIC DNA]</scope>
    <source>
        <strain evidence="7">CMW44962</strain>
    </source>
</reference>
<dbReference type="PANTHER" id="PTHR24379">
    <property type="entry name" value="KRAB AND ZINC FINGER DOMAIN-CONTAINING"/>
    <property type="match status" value="1"/>
</dbReference>
<name>A0A9W7W3A4_9PEZI</name>
<protein>
    <submittedName>
        <fullName evidence="7">Protein odd-skipped-related 2 isoform X1</fullName>
    </submittedName>
</protein>
<comment type="caution">
    <text evidence="7">The sequence shown here is derived from an EMBL/GenBank/DDBJ whole genome shotgun (WGS) entry which is preliminary data.</text>
</comment>
<dbReference type="Gene3D" id="3.30.160.60">
    <property type="entry name" value="Classic Zinc Finger"/>
    <property type="match status" value="1"/>
</dbReference>
<evidence type="ECO:0000256" key="5">
    <source>
        <dbReference type="PROSITE-ProRule" id="PRU00042"/>
    </source>
</evidence>
<keyword evidence="3 5" id="KW-0863">Zinc-finger</keyword>
<dbReference type="InterPro" id="IPR013087">
    <property type="entry name" value="Znf_C2H2_type"/>
</dbReference>
<gene>
    <name evidence="7" type="ORF">Tdes44962_MAKER09165</name>
</gene>
<keyword evidence="4" id="KW-0862">Zinc</keyword>
<evidence type="ECO:0000256" key="2">
    <source>
        <dbReference type="ARBA" id="ARBA00022737"/>
    </source>
</evidence>
<evidence type="ECO:0000256" key="3">
    <source>
        <dbReference type="ARBA" id="ARBA00022771"/>
    </source>
</evidence>
<dbReference type="SMART" id="SM00355">
    <property type="entry name" value="ZnF_C2H2"/>
    <property type="match status" value="5"/>
</dbReference>
<sequence>MEPSIHSNIFPCVICSEHFATREEQVTHLRTTHDDETPWLCYHCPTATKDLDSLKDHQKVHSKGYNQCYCGLRLPTTDLMARHQRYDHQEQAHRAIRGCERCAYANDSLIAVSLHVLHEHQEKCEYCLQVFKDEIDLRVHKKQGYDGVCPLKAPEPALDTPQAQTALREPLPLLEQDPPLVKDLDPPIRPADDAPLQLDPLPDFSAIPKSQNMHNVQAEDFDPTRKYLRQKPHPCNYRYCPPQVPDSRLLNADPRMLAYGNLLRLARSMTNEEIMAKANEHRPEPVFVKLAVVKERIQAAFKQEAKIFTDPARGLYTEPDEVSRWLAEERRKNGIVYGRRIWGWTPGDGVSGEEGGSS</sequence>
<feature type="domain" description="C2H2-type" evidence="6">
    <location>
        <begin position="10"/>
        <end position="38"/>
    </location>
</feature>
<dbReference type="SUPFAM" id="SSF57667">
    <property type="entry name" value="beta-beta-alpha zinc fingers"/>
    <property type="match status" value="1"/>
</dbReference>
<dbReference type="PROSITE" id="PS00028">
    <property type="entry name" value="ZINC_FINGER_C2H2_1"/>
    <property type="match status" value="1"/>
</dbReference>
<evidence type="ECO:0000256" key="4">
    <source>
        <dbReference type="ARBA" id="ARBA00022833"/>
    </source>
</evidence>
<reference evidence="7 8" key="1">
    <citation type="journal article" date="2018" name="IMA Fungus">
        <title>IMA Genome-F 10: Nine draft genome sequences of Claviceps purpurea s.lat., including C. arundinis, C. humidiphila, and C. cf. spartinae, pseudomolecules for the pitch canker pathogen Fusarium circinatum, draft genome of Davidsoniella eucalypti, Grosmannia galeiformis, Quambalaria eucalypti, and Teratosphaeria destructans.</title>
        <authorList>
            <person name="Wingfield B.D."/>
            <person name="Liu M."/>
            <person name="Nguyen H.D."/>
            <person name="Lane F.A."/>
            <person name="Morgan S.W."/>
            <person name="De Vos L."/>
            <person name="Wilken P.M."/>
            <person name="Duong T.A."/>
            <person name="Aylward J."/>
            <person name="Coetzee M.P."/>
            <person name="Dadej K."/>
            <person name="De Beer Z.W."/>
            <person name="Findlay W."/>
            <person name="Havenga M."/>
            <person name="Kolarik M."/>
            <person name="Menzies J.G."/>
            <person name="Naidoo K."/>
            <person name="Pochopski O."/>
            <person name="Shoukouhi P."/>
            <person name="Santana Q.C."/>
            <person name="Seifert K.A."/>
            <person name="Soal N."/>
            <person name="Steenkamp E.T."/>
            <person name="Tatham C.T."/>
            <person name="van der Nest M.A."/>
            <person name="Wingfield M.J."/>
        </authorList>
    </citation>
    <scope>NUCLEOTIDE SEQUENCE [LARGE SCALE GENOMIC DNA]</scope>
    <source>
        <strain evidence="7">CMW44962</strain>
    </source>
</reference>
<evidence type="ECO:0000313" key="8">
    <source>
        <dbReference type="Proteomes" id="UP001138500"/>
    </source>
</evidence>
<proteinExistence type="predicted"/>
<evidence type="ECO:0000259" key="6">
    <source>
        <dbReference type="PROSITE" id="PS50157"/>
    </source>
</evidence>
<dbReference type="PROSITE" id="PS50157">
    <property type="entry name" value="ZINC_FINGER_C2H2_2"/>
    <property type="match status" value="1"/>
</dbReference>
<dbReference type="AlphaFoldDB" id="A0A9W7W3A4"/>
<keyword evidence="2" id="KW-0677">Repeat</keyword>
<organism evidence="7 8">
    <name type="scientific">Teratosphaeria destructans</name>
    <dbReference type="NCBI Taxonomy" id="418781"/>
    <lineage>
        <taxon>Eukaryota</taxon>
        <taxon>Fungi</taxon>
        <taxon>Dikarya</taxon>
        <taxon>Ascomycota</taxon>
        <taxon>Pezizomycotina</taxon>
        <taxon>Dothideomycetes</taxon>
        <taxon>Dothideomycetidae</taxon>
        <taxon>Mycosphaerellales</taxon>
        <taxon>Teratosphaeriaceae</taxon>
        <taxon>Teratosphaeria</taxon>
    </lineage>
</organism>
<evidence type="ECO:0000313" key="7">
    <source>
        <dbReference type="EMBL" id="KAH9829130.1"/>
    </source>
</evidence>
<keyword evidence="8" id="KW-1185">Reference proteome</keyword>